<reference evidence="3 4" key="1">
    <citation type="journal article" date="2015" name="Plant Cell">
        <title>Oil accumulation by the oleaginous diatom Fistulifera solaris as revealed by the genome and transcriptome.</title>
        <authorList>
            <person name="Tanaka T."/>
            <person name="Maeda Y."/>
            <person name="Veluchamy A."/>
            <person name="Tanaka M."/>
            <person name="Abida H."/>
            <person name="Marechal E."/>
            <person name="Bowler C."/>
            <person name="Muto M."/>
            <person name="Sunaga Y."/>
            <person name="Tanaka M."/>
            <person name="Yoshino T."/>
            <person name="Taniguchi T."/>
            <person name="Fukuda Y."/>
            <person name="Nemoto M."/>
            <person name="Matsumoto M."/>
            <person name="Wong P.S."/>
            <person name="Aburatani S."/>
            <person name="Fujibuchi W."/>
        </authorList>
    </citation>
    <scope>NUCLEOTIDE SEQUENCE [LARGE SCALE GENOMIC DNA]</scope>
    <source>
        <strain evidence="3 4">JPCC DA0580</strain>
    </source>
</reference>
<evidence type="ECO:0000256" key="1">
    <source>
        <dbReference type="SAM" id="SignalP"/>
    </source>
</evidence>
<accession>A0A1Z5KTZ1</accession>
<dbReference type="InterPro" id="IPR046341">
    <property type="entry name" value="SET_dom_sf"/>
</dbReference>
<evidence type="ECO:0000313" key="4">
    <source>
        <dbReference type="Proteomes" id="UP000198406"/>
    </source>
</evidence>
<feature type="domain" description="SET" evidence="2">
    <location>
        <begin position="80"/>
        <end position="245"/>
    </location>
</feature>
<protein>
    <recommendedName>
        <fullName evidence="2">SET domain-containing protein</fullName>
    </recommendedName>
</protein>
<feature type="chain" id="PRO_5012441930" description="SET domain-containing protein" evidence="1">
    <location>
        <begin position="24"/>
        <end position="307"/>
    </location>
</feature>
<proteinExistence type="predicted"/>
<comment type="caution">
    <text evidence="3">The sequence shown here is derived from an EMBL/GenBank/DDBJ whole genome shotgun (WGS) entry which is preliminary data.</text>
</comment>
<feature type="signal peptide" evidence="1">
    <location>
        <begin position="1"/>
        <end position="23"/>
    </location>
</feature>
<keyword evidence="1" id="KW-0732">Signal</keyword>
<dbReference type="PROSITE" id="PS50280">
    <property type="entry name" value="SET"/>
    <property type="match status" value="1"/>
</dbReference>
<dbReference type="EMBL" id="BDSP01000289">
    <property type="protein sequence ID" value="GAX29458.1"/>
    <property type="molecule type" value="Genomic_DNA"/>
</dbReference>
<dbReference type="Gene3D" id="2.170.270.10">
    <property type="entry name" value="SET domain"/>
    <property type="match status" value="1"/>
</dbReference>
<organism evidence="3 4">
    <name type="scientific">Fistulifera solaris</name>
    <name type="common">Oleaginous diatom</name>
    <dbReference type="NCBI Taxonomy" id="1519565"/>
    <lineage>
        <taxon>Eukaryota</taxon>
        <taxon>Sar</taxon>
        <taxon>Stramenopiles</taxon>
        <taxon>Ochrophyta</taxon>
        <taxon>Bacillariophyta</taxon>
        <taxon>Bacillariophyceae</taxon>
        <taxon>Bacillariophycidae</taxon>
        <taxon>Naviculales</taxon>
        <taxon>Naviculaceae</taxon>
        <taxon>Fistulifera</taxon>
    </lineage>
</organism>
<dbReference type="Proteomes" id="UP000198406">
    <property type="component" value="Unassembled WGS sequence"/>
</dbReference>
<name>A0A1Z5KTZ1_FISSO</name>
<dbReference type="Pfam" id="PF00856">
    <property type="entry name" value="SET"/>
    <property type="match status" value="1"/>
</dbReference>
<dbReference type="OrthoDB" id="42450at2759"/>
<sequence length="307" mass="34025">MTIAFVSTATLVAILSFLRSVDAWIPLSNTPFRTSSLYSSSQEEIIQRLDESVELMNQVMTTEFFASSPVLSALQAQCMQRIEIKESSIPGAGRGLFAKNNLQKGTIISFYPAHALGIDDGVSSLFRWLPNDEEYFQQHPCSESSYLHCTDQPLFQRASILSPLVSGPLFLDVNPHRDNVGAWVSHLINDGAVVASNSIQGVLDYYHASGKRKNCIHIPWGPSPVMATVTTKKVKKGEELLTSYGGTYWLGVLLDVRGEEGIEIVPEIQQKINESAQDLVNSMKAASTLHAEQEMTFRTEFDKLKHT</sequence>
<dbReference type="AlphaFoldDB" id="A0A1Z5KTZ1"/>
<dbReference type="InterPro" id="IPR001214">
    <property type="entry name" value="SET_dom"/>
</dbReference>
<evidence type="ECO:0000259" key="2">
    <source>
        <dbReference type="PROSITE" id="PS50280"/>
    </source>
</evidence>
<gene>
    <name evidence="3" type="ORF">FisN_16Hh101</name>
</gene>
<keyword evidence="4" id="KW-1185">Reference proteome</keyword>
<dbReference type="SUPFAM" id="SSF82199">
    <property type="entry name" value="SET domain"/>
    <property type="match status" value="1"/>
</dbReference>
<dbReference type="InParanoid" id="A0A1Z5KTZ1"/>
<evidence type="ECO:0000313" key="3">
    <source>
        <dbReference type="EMBL" id="GAX29458.1"/>
    </source>
</evidence>